<proteinExistence type="predicted"/>
<reference evidence="2 3" key="1">
    <citation type="submission" date="2024-11" db="EMBL/GenBank/DDBJ databases">
        <title>The Natural Products Discovery Center: Release of the First 8490 Sequenced Strains for Exploring Actinobacteria Biosynthetic Diversity.</title>
        <authorList>
            <person name="Kalkreuter E."/>
            <person name="Kautsar S.A."/>
            <person name="Yang D."/>
            <person name="Bader C.D."/>
            <person name="Teijaro C.N."/>
            <person name="Fluegel L."/>
            <person name="Davis C.M."/>
            <person name="Simpson J.R."/>
            <person name="Lauterbach L."/>
            <person name="Steele A.D."/>
            <person name="Gui C."/>
            <person name="Meng S."/>
            <person name="Li G."/>
            <person name="Viehrig K."/>
            <person name="Ye F."/>
            <person name="Su P."/>
            <person name="Kiefer A.F."/>
            <person name="Nichols A."/>
            <person name="Cepeda A.J."/>
            <person name="Yan W."/>
            <person name="Fan B."/>
            <person name="Jiang Y."/>
            <person name="Adhikari A."/>
            <person name="Zheng C.-J."/>
            <person name="Schuster L."/>
            <person name="Cowan T.M."/>
            <person name="Smanski M.J."/>
            <person name="Chevrette M.G."/>
            <person name="De Carvalho L.P.S."/>
            <person name="Shen B."/>
        </authorList>
    </citation>
    <scope>NUCLEOTIDE SEQUENCE [LARGE SCALE GENOMIC DNA]</scope>
    <source>
        <strain evidence="2 3">NPDC020863</strain>
    </source>
</reference>
<organism evidence="2 3">
    <name type="scientific">Streptomyces milbemycinicus</name>
    <dbReference type="NCBI Taxonomy" id="476552"/>
    <lineage>
        <taxon>Bacteria</taxon>
        <taxon>Bacillati</taxon>
        <taxon>Actinomycetota</taxon>
        <taxon>Actinomycetes</taxon>
        <taxon>Kitasatosporales</taxon>
        <taxon>Streptomycetaceae</taxon>
        <taxon>Streptomyces</taxon>
    </lineage>
</organism>
<gene>
    <name evidence="2" type="ORF">ACI2L5_38030</name>
</gene>
<evidence type="ECO:0000313" key="3">
    <source>
        <dbReference type="Proteomes" id="UP001620295"/>
    </source>
</evidence>
<dbReference type="Pfam" id="PF00313">
    <property type="entry name" value="CSD"/>
    <property type="match status" value="1"/>
</dbReference>
<comment type="caution">
    <text evidence="2">The sequence shown here is derived from an EMBL/GenBank/DDBJ whole genome shotgun (WGS) entry which is preliminary data.</text>
</comment>
<dbReference type="InterPro" id="IPR012340">
    <property type="entry name" value="NA-bd_OB-fold"/>
</dbReference>
<keyword evidence="3" id="KW-1185">Reference proteome</keyword>
<dbReference type="InterPro" id="IPR002059">
    <property type="entry name" value="CSP_DNA-bd"/>
</dbReference>
<accession>A0ABW8M2Q1</accession>
<evidence type="ECO:0000259" key="1">
    <source>
        <dbReference type="PROSITE" id="PS51857"/>
    </source>
</evidence>
<dbReference type="PRINTS" id="PR00050">
    <property type="entry name" value="COLDSHOCK"/>
</dbReference>
<dbReference type="Proteomes" id="UP001620295">
    <property type="component" value="Unassembled WGS sequence"/>
</dbReference>
<name>A0ABW8M2Q1_9ACTN</name>
<dbReference type="InterPro" id="IPR011129">
    <property type="entry name" value="CSD"/>
</dbReference>
<dbReference type="CDD" id="cd04458">
    <property type="entry name" value="CSP_CDS"/>
    <property type="match status" value="1"/>
</dbReference>
<dbReference type="EMBL" id="JBJDQH010000014">
    <property type="protein sequence ID" value="MFK4270686.1"/>
    <property type="molecule type" value="Genomic_DNA"/>
</dbReference>
<sequence>MTITGKILRFDEFRGYGFIAPDDGGEDVFMHANDLLDEKHLFQPGSKVEFVPEYGDKGPKAAEVRIVQRAAVVRTHAPGPAADSGDDTMCDVLSISEFRQELTEALVEVGGTLTADQIKQVRRRVIELAQAHNWIES</sequence>
<evidence type="ECO:0000313" key="2">
    <source>
        <dbReference type="EMBL" id="MFK4270686.1"/>
    </source>
</evidence>
<dbReference type="Gene3D" id="2.40.50.140">
    <property type="entry name" value="Nucleic acid-binding proteins"/>
    <property type="match status" value="1"/>
</dbReference>
<feature type="domain" description="CSD" evidence="1">
    <location>
        <begin position="2"/>
        <end position="66"/>
    </location>
</feature>
<dbReference type="RefSeq" id="WP_358627148.1">
    <property type="nucleotide sequence ID" value="NZ_JBFACG010000001.1"/>
</dbReference>
<protein>
    <submittedName>
        <fullName evidence="2">Cold shock domain-containing protein</fullName>
    </submittedName>
</protein>
<dbReference type="SMART" id="SM00357">
    <property type="entry name" value="CSP"/>
    <property type="match status" value="1"/>
</dbReference>
<dbReference type="SUPFAM" id="SSF50249">
    <property type="entry name" value="Nucleic acid-binding proteins"/>
    <property type="match status" value="1"/>
</dbReference>
<dbReference type="PROSITE" id="PS51857">
    <property type="entry name" value="CSD_2"/>
    <property type="match status" value="1"/>
</dbReference>